<dbReference type="InterPro" id="IPR052514">
    <property type="entry name" value="SAM-dependent_MTase"/>
</dbReference>
<evidence type="ECO:0000313" key="3">
    <source>
        <dbReference type="Proteomes" id="UP000006054"/>
    </source>
</evidence>
<organism evidence="2 3">
    <name type="scientific">Bernardetia litoralis (strain ATCC 23117 / DSM 6794 / NBRC 15988 / NCIMB 1366 / Fx l1 / Sio-4)</name>
    <name type="common">Flexibacter litoralis</name>
    <dbReference type="NCBI Taxonomy" id="880071"/>
    <lineage>
        <taxon>Bacteria</taxon>
        <taxon>Pseudomonadati</taxon>
        <taxon>Bacteroidota</taxon>
        <taxon>Cytophagia</taxon>
        <taxon>Cytophagales</taxon>
        <taxon>Bernardetiaceae</taxon>
        <taxon>Bernardetia</taxon>
    </lineage>
</organism>
<dbReference type="KEGG" id="fli:Fleli_1233"/>
<dbReference type="InterPro" id="IPR029063">
    <property type="entry name" value="SAM-dependent_MTases_sf"/>
</dbReference>
<dbReference type="STRING" id="880071.Fleli_1233"/>
<reference evidence="3" key="1">
    <citation type="submission" date="2012-06" db="EMBL/GenBank/DDBJ databases">
        <title>The complete genome of Flexibacter litoralis DSM 6794.</title>
        <authorList>
            <person name="Lucas S."/>
            <person name="Copeland A."/>
            <person name="Lapidus A."/>
            <person name="Glavina del Rio T."/>
            <person name="Dalin E."/>
            <person name="Tice H."/>
            <person name="Bruce D."/>
            <person name="Goodwin L."/>
            <person name="Pitluck S."/>
            <person name="Peters L."/>
            <person name="Ovchinnikova G."/>
            <person name="Lu M."/>
            <person name="Kyrpides N."/>
            <person name="Mavromatis K."/>
            <person name="Ivanova N."/>
            <person name="Brettin T."/>
            <person name="Detter J.C."/>
            <person name="Han C."/>
            <person name="Larimer F."/>
            <person name="Land M."/>
            <person name="Hauser L."/>
            <person name="Markowitz V."/>
            <person name="Cheng J.-F."/>
            <person name="Hugenholtz P."/>
            <person name="Woyke T."/>
            <person name="Wu D."/>
            <person name="Spring S."/>
            <person name="Lang E."/>
            <person name="Kopitz M."/>
            <person name="Brambilla E."/>
            <person name="Klenk H.-P."/>
            <person name="Eisen J.A."/>
        </authorList>
    </citation>
    <scope>NUCLEOTIDE SEQUENCE [LARGE SCALE GENOMIC DNA]</scope>
    <source>
        <strain evidence="3">ATCC 23117 / DSM 6794 / NBRC 15988 / NCIMB 1366 / Sio-4</strain>
    </source>
</reference>
<name>I4AI85_BERLS</name>
<keyword evidence="3" id="KW-1185">Reference proteome</keyword>
<gene>
    <name evidence="2" type="ordered locus">Fleli_1233</name>
</gene>
<dbReference type="Proteomes" id="UP000006054">
    <property type="component" value="Chromosome"/>
</dbReference>
<protein>
    <submittedName>
        <fullName evidence="2">Methyltransferase, FkbM family</fullName>
    </submittedName>
</protein>
<evidence type="ECO:0000313" key="2">
    <source>
        <dbReference type="EMBL" id="AFM03670.1"/>
    </source>
</evidence>
<keyword evidence="2" id="KW-0489">Methyltransferase</keyword>
<dbReference type="EMBL" id="CP003345">
    <property type="protein sequence ID" value="AFM03670.1"/>
    <property type="molecule type" value="Genomic_DNA"/>
</dbReference>
<dbReference type="HOGENOM" id="CLU_080165_0_0_10"/>
<feature type="domain" description="Methyltransferase FkbM" evidence="1">
    <location>
        <begin position="73"/>
        <end position="234"/>
    </location>
</feature>
<dbReference type="InterPro" id="IPR006342">
    <property type="entry name" value="FkbM_mtfrase"/>
</dbReference>
<dbReference type="PANTHER" id="PTHR34203">
    <property type="entry name" value="METHYLTRANSFERASE, FKBM FAMILY PROTEIN"/>
    <property type="match status" value="1"/>
</dbReference>
<dbReference type="GO" id="GO:0032259">
    <property type="term" value="P:methylation"/>
    <property type="evidence" value="ECO:0007669"/>
    <property type="project" value="UniProtKB-KW"/>
</dbReference>
<dbReference type="RefSeq" id="WP_014797127.1">
    <property type="nucleotide sequence ID" value="NC_018018.1"/>
</dbReference>
<sequence>MYKFKQFFQLFRLKAYSFLGLVWAKRFQSKTLTLNNRKFKITDSASFVAMYLDIFGYQGYKFETKKVEPYIIDCGANIGLSLVYFNQLYPNAKIIAFEPDPKLFEICKTNTAYFQEKLKLYPYAVWNEETTLYFESEGADGGKVEKEKIEGEIINKEISKNTIEVKAVRLQKYLNQRIDLLKIDIEGAEITVLEDCRDSLHWVGNLFVEFHSFENSPQRLGQLLSILENAGFRYYIRSEGVWSKKPFISRDLAAGMDIQLGIWAYRI</sequence>
<dbReference type="eggNOG" id="COG2242">
    <property type="taxonomic scope" value="Bacteria"/>
</dbReference>
<dbReference type="Pfam" id="PF05050">
    <property type="entry name" value="Methyltransf_21"/>
    <property type="match status" value="1"/>
</dbReference>
<proteinExistence type="predicted"/>
<evidence type="ECO:0000259" key="1">
    <source>
        <dbReference type="Pfam" id="PF05050"/>
    </source>
</evidence>
<dbReference type="AlphaFoldDB" id="I4AI85"/>
<dbReference type="GO" id="GO:0008168">
    <property type="term" value="F:methyltransferase activity"/>
    <property type="evidence" value="ECO:0007669"/>
    <property type="project" value="UniProtKB-KW"/>
</dbReference>
<accession>I4AI85</accession>
<keyword evidence="2" id="KW-0808">Transferase</keyword>
<dbReference type="Gene3D" id="3.40.50.150">
    <property type="entry name" value="Vaccinia Virus protein VP39"/>
    <property type="match status" value="1"/>
</dbReference>
<dbReference type="PANTHER" id="PTHR34203:SF15">
    <property type="entry name" value="SLL1173 PROTEIN"/>
    <property type="match status" value="1"/>
</dbReference>
<dbReference type="NCBIfam" id="TIGR01444">
    <property type="entry name" value="fkbM_fam"/>
    <property type="match status" value="1"/>
</dbReference>
<dbReference type="SUPFAM" id="SSF53335">
    <property type="entry name" value="S-adenosyl-L-methionine-dependent methyltransferases"/>
    <property type="match status" value="1"/>
</dbReference>
<dbReference type="OrthoDB" id="9812600at2"/>